<dbReference type="PANTHER" id="PTHR48047:SF107">
    <property type="entry name" value="UDP-GLYCOSYLTRANSFERASE 92A1-LIKE"/>
    <property type="match status" value="1"/>
</dbReference>
<feature type="region of interest" description="Disordered" evidence="3">
    <location>
        <begin position="100"/>
        <end position="126"/>
    </location>
</feature>
<dbReference type="EMBL" id="CAEKKB010000001">
    <property type="protein sequence ID" value="CAB4294225.1"/>
    <property type="molecule type" value="Genomic_DNA"/>
</dbReference>
<keyword evidence="2" id="KW-0808">Transferase</keyword>
<evidence type="ECO:0000313" key="4">
    <source>
        <dbReference type="EMBL" id="CAB4294225.1"/>
    </source>
</evidence>
<accession>A0A6J5W348</accession>
<keyword evidence="2" id="KW-0328">Glycosyltransferase</keyword>
<dbReference type="Proteomes" id="UP000507245">
    <property type="component" value="Unassembled WGS sequence"/>
</dbReference>
<dbReference type="Gene3D" id="3.40.50.2000">
    <property type="entry name" value="Glycogen Phosphorylase B"/>
    <property type="match status" value="1"/>
</dbReference>
<keyword evidence="5" id="KW-1185">Reference proteome</keyword>
<evidence type="ECO:0000256" key="3">
    <source>
        <dbReference type="SAM" id="MobiDB-lite"/>
    </source>
</evidence>
<reference evidence="5" key="1">
    <citation type="journal article" date="2020" name="Genome Biol.">
        <title>Gamete binning: chromosome-level and haplotype-resolved genome assembly enabled by high-throughput single-cell sequencing of gamete genomes.</title>
        <authorList>
            <person name="Campoy J.A."/>
            <person name="Sun H."/>
            <person name="Goel M."/>
            <person name="Jiao W.-B."/>
            <person name="Folz-Donahue K."/>
            <person name="Wang N."/>
            <person name="Rubio M."/>
            <person name="Liu C."/>
            <person name="Kukat C."/>
            <person name="Ruiz D."/>
            <person name="Huettel B."/>
            <person name="Schneeberger K."/>
        </authorList>
    </citation>
    <scope>NUCLEOTIDE SEQUENCE [LARGE SCALE GENOMIC DNA]</scope>
    <source>
        <strain evidence="5">cv. Rojo Pasion</strain>
    </source>
</reference>
<name>A0A6J5W348_PRUAR</name>
<organism evidence="4 5">
    <name type="scientific">Prunus armeniaca</name>
    <name type="common">Apricot</name>
    <name type="synonym">Armeniaca vulgaris</name>
    <dbReference type="NCBI Taxonomy" id="36596"/>
    <lineage>
        <taxon>Eukaryota</taxon>
        <taxon>Viridiplantae</taxon>
        <taxon>Streptophyta</taxon>
        <taxon>Embryophyta</taxon>
        <taxon>Tracheophyta</taxon>
        <taxon>Spermatophyta</taxon>
        <taxon>Magnoliopsida</taxon>
        <taxon>eudicotyledons</taxon>
        <taxon>Gunneridae</taxon>
        <taxon>Pentapetalae</taxon>
        <taxon>rosids</taxon>
        <taxon>fabids</taxon>
        <taxon>Rosales</taxon>
        <taxon>Rosaceae</taxon>
        <taxon>Amygdaloideae</taxon>
        <taxon>Amygdaleae</taxon>
        <taxon>Prunus</taxon>
    </lineage>
</organism>
<gene>
    <name evidence="4" type="ORF">ORAREDHAP_LOCUS4239</name>
</gene>
<dbReference type="GO" id="GO:0035251">
    <property type="term" value="F:UDP-glucosyltransferase activity"/>
    <property type="evidence" value="ECO:0007669"/>
    <property type="project" value="TreeGrafter"/>
</dbReference>
<dbReference type="AlphaFoldDB" id="A0A6J5W348"/>
<comment type="similarity">
    <text evidence="1">Belongs to the UDP-glycosyltransferase family.</text>
</comment>
<dbReference type="PANTHER" id="PTHR48047">
    <property type="entry name" value="GLYCOSYLTRANSFERASE"/>
    <property type="match status" value="1"/>
</dbReference>
<evidence type="ECO:0000256" key="1">
    <source>
        <dbReference type="ARBA" id="ARBA00009995"/>
    </source>
</evidence>
<dbReference type="OrthoDB" id="5835829at2759"/>
<sequence>MGFENEHIVMLPFMAQGHIITFLALAKQIHHRTNFTITIATTPLNIQSLQSTIATSSNNNTINLAELSFCSTDHGLLPNTETPENLPLSKQINLFAASVSDGDRDQDTAKRNNEKGYPPRTPRRDSHGLECRCELLGSDKGSRISPCQNSYLSGFELRCERHVPSCSRLISDIMEKEGRPPLCLISYVLFGWANDVVDSLGTVNVSFTTGGAYGTAASTSVWLNLPHRSTEEDFFIITDQPRQQ</sequence>
<evidence type="ECO:0000313" key="5">
    <source>
        <dbReference type="Proteomes" id="UP000507245"/>
    </source>
</evidence>
<dbReference type="SUPFAM" id="SSF53756">
    <property type="entry name" value="UDP-Glycosyltransferase/glycogen phosphorylase"/>
    <property type="match status" value="1"/>
</dbReference>
<proteinExistence type="inferred from homology"/>
<evidence type="ECO:0000256" key="2">
    <source>
        <dbReference type="ARBA" id="ARBA00022676"/>
    </source>
</evidence>
<feature type="compositionally biased region" description="Basic and acidic residues" evidence="3">
    <location>
        <begin position="101"/>
        <end position="114"/>
    </location>
</feature>
<protein>
    <submittedName>
        <fullName evidence="4">Uncharacterized protein</fullName>
    </submittedName>
</protein>